<dbReference type="OrthoDB" id="5976022at2759"/>
<dbReference type="SMART" id="SM00175">
    <property type="entry name" value="RAB"/>
    <property type="match status" value="1"/>
</dbReference>
<dbReference type="InterPro" id="IPR027417">
    <property type="entry name" value="P-loop_NTPase"/>
</dbReference>
<proteinExistence type="inferred from homology"/>
<dbReference type="InterPro" id="IPR005225">
    <property type="entry name" value="Small_GTP-bd"/>
</dbReference>
<dbReference type="PROSITE" id="PS51421">
    <property type="entry name" value="RAS"/>
    <property type="match status" value="1"/>
</dbReference>
<organism evidence="11 12">
    <name type="scientific">Stachybotrys chartarum (strain CBS 109288 / IBT 7711)</name>
    <name type="common">Toxic black mold</name>
    <name type="synonym">Stilbospora chartarum</name>
    <dbReference type="NCBI Taxonomy" id="1280523"/>
    <lineage>
        <taxon>Eukaryota</taxon>
        <taxon>Fungi</taxon>
        <taxon>Dikarya</taxon>
        <taxon>Ascomycota</taxon>
        <taxon>Pezizomycotina</taxon>
        <taxon>Sordariomycetes</taxon>
        <taxon>Hypocreomycetidae</taxon>
        <taxon>Hypocreales</taxon>
        <taxon>Stachybotryaceae</taxon>
        <taxon>Stachybotrys</taxon>
    </lineage>
</organism>
<dbReference type="CDD" id="cd04138">
    <property type="entry name" value="H_N_K_Ras_like"/>
    <property type="match status" value="1"/>
</dbReference>
<accession>A0A084B9K1</accession>
<dbReference type="InterPro" id="IPR020849">
    <property type="entry name" value="Small_GTPase_Ras-type"/>
</dbReference>
<evidence type="ECO:0000256" key="2">
    <source>
        <dbReference type="ARBA" id="ARBA00008344"/>
    </source>
</evidence>
<dbReference type="SMART" id="SM00176">
    <property type="entry name" value="RAN"/>
    <property type="match status" value="1"/>
</dbReference>
<dbReference type="GO" id="GO:0005886">
    <property type="term" value="C:plasma membrane"/>
    <property type="evidence" value="ECO:0007669"/>
    <property type="project" value="UniProtKB-SubCell"/>
</dbReference>
<name>A0A084B9K1_STACB</name>
<evidence type="ECO:0000256" key="7">
    <source>
        <dbReference type="ARBA" id="ARBA00023136"/>
    </source>
</evidence>
<dbReference type="Gene3D" id="3.40.50.300">
    <property type="entry name" value="P-loop containing nucleotide triphosphate hydrolases"/>
    <property type="match status" value="1"/>
</dbReference>
<dbReference type="EMBL" id="KL647645">
    <property type="protein sequence ID" value="KEY74230.1"/>
    <property type="molecule type" value="Genomic_DNA"/>
</dbReference>
<dbReference type="Pfam" id="PF00071">
    <property type="entry name" value="Ras"/>
    <property type="match status" value="1"/>
</dbReference>
<comment type="similarity">
    <text evidence="2">Belongs to the small GTPase superfamily. Ras family.</text>
</comment>
<gene>
    <name evidence="11" type="ORF">S7711_00387</name>
</gene>
<keyword evidence="5" id="KW-0547">Nucleotide-binding</keyword>
<dbReference type="GO" id="GO:0007165">
    <property type="term" value="P:signal transduction"/>
    <property type="evidence" value="ECO:0007669"/>
    <property type="project" value="InterPro"/>
</dbReference>
<feature type="region of interest" description="Disordered" evidence="10">
    <location>
        <begin position="188"/>
        <end position="208"/>
    </location>
</feature>
<evidence type="ECO:0000256" key="3">
    <source>
        <dbReference type="ARBA" id="ARBA00022475"/>
    </source>
</evidence>
<keyword evidence="12" id="KW-1185">Reference proteome</keyword>
<keyword evidence="9" id="KW-0636">Prenylation</keyword>
<dbReference type="GO" id="GO:0003924">
    <property type="term" value="F:GTPase activity"/>
    <property type="evidence" value="ECO:0007669"/>
    <property type="project" value="InterPro"/>
</dbReference>
<evidence type="ECO:0000256" key="8">
    <source>
        <dbReference type="ARBA" id="ARBA00023288"/>
    </source>
</evidence>
<dbReference type="FunFam" id="3.40.50.300:FF:000080">
    <property type="entry name" value="Ras-like GTPase Ras1"/>
    <property type="match status" value="1"/>
</dbReference>
<dbReference type="SMART" id="SM00173">
    <property type="entry name" value="RAS"/>
    <property type="match status" value="1"/>
</dbReference>
<dbReference type="InterPro" id="IPR001806">
    <property type="entry name" value="Small_GTPase"/>
</dbReference>
<dbReference type="SUPFAM" id="SSF52540">
    <property type="entry name" value="P-loop containing nucleoside triphosphate hydrolases"/>
    <property type="match status" value="1"/>
</dbReference>
<evidence type="ECO:0000256" key="6">
    <source>
        <dbReference type="ARBA" id="ARBA00023134"/>
    </source>
</evidence>
<sequence length="224" mass="25389">MLFASSWLTFALSYQFLREYKLVVVGGGGVGKSCLTIQLIQSHFVDEYDPTIEDSYRKQCVIDDEVALLDVLDTAGQEEYSAMREQYMRTGEGFLLVYSITSRQSFEEITTFQQQILRVKDKDYFPMVVVGNKCDLEGDREVSRSEGEALARSFGCKFIETSAKSRINVDKAFYDIVREIRRYNREMQGYPHQSGNPGSNGPTTKMEVADGDQETGCCSKCVIM</sequence>
<keyword evidence="3" id="KW-1003">Cell membrane</keyword>
<dbReference type="NCBIfam" id="TIGR00231">
    <property type="entry name" value="small_GTP"/>
    <property type="match status" value="1"/>
</dbReference>
<keyword evidence="6" id="KW-0342">GTP-binding</keyword>
<evidence type="ECO:0000313" key="12">
    <source>
        <dbReference type="Proteomes" id="UP000028045"/>
    </source>
</evidence>
<dbReference type="SMART" id="SM00174">
    <property type="entry name" value="RHO"/>
    <property type="match status" value="1"/>
</dbReference>
<dbReference type="PROSITE" id="PS51419">
    <property type="entry name" value="RAB"/>
    <property type="match status" value="1"/>
</dbReference>
<evidence type="ECO:0000256" key="5">
    <source>
        <dbReference type="ARBA" id="ARBA00022741"/>
    </source>
</evidence>
<keyword evidence="7" id="KW-0472">Membrane</keyword>
<dbReference type="PRINTS" id="PR00449">
    <property type="entry name" value="RASTRNSFRMNG"/>
</dbReference>
<dbReference type="Proteomes" id="UP000028045">
    <property type="component" value="Unassembled WGS sequence"/>
</dbReference>
<evidence type="ECO:0000256" key="4">
    <source>
        <dbReference type="ARBA" id="ARBA00022481"/>
    </source>
</evidence>
<evidence type="ECO:0000256" key="1">
    <source>
        <dbReference type="ARBA" id="ARBA00004193"/>
    </source>
</evidence>
<dbReference type="PROSITE" id="PS51420">
    <property type="entry name" value="RHO"/>
    <property type="match status" value="1"/>
</dbReference>
<evidence type="ECO:0000256" key="9">
    <source>
        <dbReference type="ARBA" id="ARBA00023289"/>
    </source>
</evidence>
<comment type="subcellular location">
    <subcellularLocation>
        <location evidence="1">Cell membrane</location>
        <topology evidence="1">Lipid-anchor</topology>
    </subcellularLocation>
</comment>
<evidence type="ECO:0000313" key="11">
    <source>
        <dbReference type="EMBL" id="KEY74230.1"/>
    </source>
</evidence>
<feature type="compositionally biased region" description="Polar residues" evidence="10">
    <location>
        <begin position="191"/>
        <end position="203"/>
    </location>
</feature>
<protein>
    <recommendedName>
        <fullName evidence="13">Ras-like protein</fullName>
    </recommendedName>
</protein>
<dbReference type="GO" id="GO:0005525">
    <property type="term" value="F:GTP binding"/>
    <property type="evidence" value="ECO:0007669"/>
    <property type="project" value="UniProtKB-KW"/>
</dbReference>
<dbReference type="PANTHER" id="PTHR24070">
    <property type="entry name" value="RAS, DI-RAS, AND RHEB FAMILY MEMBERS OF SMALL GTPASE SUPERFAMILY"/>
    <property type="match status" value="1"/>
</dbReference>
<reference evidence="11 12" key="1">
    <citation type="journal article" date="2014" name="BMC Genomics">
        <title>Comparative genome sequencing reveals chemotype-specific gene clusters in the toxigenic black mold Stachybotrys.</title>
        <authorList>
            <person name="Semeiks J."/>
            <person name="Borek D."/>
            <person name="Otwinowski Z."/>
            <person name="Grishin N.V."/>
        </authorList>
    </citation>
    <scope>NUCLEOTIDE SEQUENCE [LARGE SCALE GENOMIC DNA]</scope>
    <source>
        <strain evidence="12">CBS 109288 / IBT 7711</strain>
    </source>
</reference>
<dbReference type="HOGENOM" id="CLU_041217_9_8_1"/>
<evidence type="ECO:0008006" key="13">
    <source>
        <dbReference type="Google" id="ProtNLM"/>
    </source>
</evidence>
<keyword evidence="8" id="KW-0449">Lipoprotein</keyword>
<keyword evidence="4" id="KW-0488">Methylation</keyword>
<dbReference type="AlphaFoldDB" id="A0A084B9K1"/>
<evidence type="ECO:0000256" key="10">
    <source>
        <dbReference type="SAM" id="MobiDB-lite"/>
    </source>
</evidence>